<dbReference type="GO" id="GO:0009228">
    <property type="term" value="P:thiamine biosynthetic process"/>
    <property type="evidence" value="ECO:0007669"/>
    <property type="project" value="InterPro"/>
</dbReference>
<evidence type="ECO:0000313" key="1">
    <source>
        <dbReference type="EMBL" id="EQD59494.1"/>
    </source>
</evidence>
<comment type="caution">
    <text evidence="1">The sequence shown here is derived from an EMBL/GenBank/DDBJ whole genome shotgun (WGS) entry which is preliminary data.</text>
</comment>
<name>T1C2H2_9ZZZZ</name>
<dbReference type="SUPFAM" id="SSF56042">
    <property type="entry name" value="PurM C-terminal domain-like"/>
    <property type="match status" value="1"/>
</dbReference>
<dbReference type="PANTHER" id="PTHR30270">
    <property type="entry name" value="THIAMINE-MONOPHOSPHATE KINASE"/>
    <property type="match status" value="1"/>
</dbReference>
<protein>
    <submittedName>
        <fullName evidence="1">Thiamine monophosphate kinase</fullName>
    </submittedName>
</protein>
<organism evidence="1">
    <name type="scientific">mine drainage metagenome</name>
    <dbReference type="NCBI Taxonomy" id="410659"/>
    <lineage>
        <taxon>unclassified sequences</taxon>
        <taxon>metagenomes</taxon>
        <taxon>ecological metagenomes</taxon>
    </lineage>
</organism>
<dbReference type="InterPro" id="IPR036676">
    <property type="entry name" value="PurM-like_C_sf"/>
</dbReference>
<sequence length="146" mass="16318">DLLMDFVPRIREAKIISEHGGKFMTDLSDGVLESIYKAKRDFGIGFRIVEDEIPVNDHVQKAIQLSGGKSTDLTLGFGGDYELLFTIDNGNYSDFKAAMELEKIHVSYVGDTWKGDNLIFDGQRWNPLEGGGYQHFAPAPRIGSIY</sequence>
<proteinExistence type="predicted"/>
<feature type="non-terminal residue" evidence="1">
    <location>
        <position position="1"/>
    </location>
</feature>
<dbReference type="EMBL" id="AUZY01005313">
    <property type="protein sequence ID" value="EQD59494.1"/>
    <property type="molecule type" value="Genomic_DNA"/>
</dbReference>
<accession>T1C2H2</accession>
<dbReference type="InterPro" id="IPR006283">
    <property type="entry name" value="ThiL-like"/>
</dbReference>
<dbReference type="PANTHER" id="PTHR30270:SF3">
    <property type="entry name" value="THIAMINE-MONOPHOSPHATE KINASE"/>
    <property type="match status" value="1"/>
</dbReference>
<dbReference type="GO" id="GO:0009030">
    <property type="term" value="F:thiamine-phosphate kinase activity"/>
    <property type="evidence" value="ECO:0007669"/>
    <property type="project" value="InterPro"/>
</dbReference>
<dbReference type="AlphaFoldDB" id="T1C2H2"/>
<keyword evidence="1" id="KW-0418">Kinase</keyword>
<dbReference type="Gene3D" id="3.90.650.10">
    <property type="entry name" value="PurM-like C-terminal domain"/>
    <property type="match status" value="1"/>
</dbReference>
<keyword evidence="1" id="KW-0808">Transferase</keyword>
<gene>
    <name evidence="1" type="ORF">B1B_08187</name>
</gene>
<reference evidence="1" key="1">
    <citation type="submission" date="2013-08" db="EMBL/GenBank/DDBJ databases">
        <authorList>
            <person name="Mendez C."/>
            <person name="Richter M."/>
            <person name="Ferrer M."/>
            <person name="Sanchez J."/>
        </authorList>
    </citation>
    <scope>NUCLEOTIDE SEQUENCE</scope>
</reference>
<reference evidence="1" key="2">
    <citation type="journal article" date="2014" name="ISME J.">
        <title>Microbial stratification in low pH oxic and suboxic macroscopic growths along an acid mine drainage.</title>
        <authorList>
            <person name="Mendez-Garcia C."/>
            <person name="Mesa V."/>
            <person name="Sprenger R.R."/>
            <person name="Richter M."/>
            <person name="Diez M.S."/>
            <person name="Solano J."/>
            <person name="Bargiela R."/>
            <person name="Golyshina O.V."/>
            <person name="Manteca A."/>
            <person name="Ramos J.L."/>
            <person name="Gallego J.R."/>
            <person name="Llorente I."/>
            <person name="Martins Dos Santos V.A."/>
            <person name="Jensen O.N."/>
            <person name="Pelaez A.I."/>
            <person name="Sanchez J."/>
            <person name="Ferrer M."/>
        </authorList>
    </citation>
    <scope>NUCLEOTIDE SEQUENCE</scope>
</reference>